<dbReference type="EMBL" id="VCDI01000010">
    <property type="protein sequence ID" value="TLU70810.1"/>
    <property type="molecule type" value="Genomic_DNA"/>
</dbReference>
<dbReference type="PANTHER" id="PTHR30616">
    <property type="entry name" value="UNCHARACTERIZED PROTEIN YFIH"/>
    <property type="match status" value="1"/>
</dbReference>
<dbReference type="GO" id="GO:0016787">
    <property type="term" value="F:hydrolase activity"/>
    <property type="evidence" value="ECO:0007669"/>
    <property type="project" value="UniProtKB-KW"/>
</dbReference>
<evidence type="ECO:0000256" key="8">
    <source>
        <dbReference type="ARBA" id="ARBA00048968"/>
    </source>
</evidence>
<keyword evidence="12" id="KW-1185">Reference proteome</keyword>
<dbReference type="Pfam" id="PF02578">
    <property type="entry name" value="Cu-oxidase_4"/>
    <property type="match status" value="1"/>
</dbReference>
<evidence type="ECO:0000256" key="10">
    <source>
        <dbReference type="RuleBase" id="RU361274"/>
    </source>
</evidence>
<gene>
    <name evidence="11" type="primary">pgeF</name>
    <name evidence="11" type="ORF">FE263_19665</name>
</gene>
<dbReference type="Gene3D" id="3.60.140.10">
    <property type="entry name" value="CNF1/YfiH-like putative cysteine hydrolases"/>
    <property type="match status" value="1"/>
</dbReference>
<name>A0A5R9IZA8_9PROT</name>
<sequence length="266" mass="27539">MTVDVRRSGLPPFLAGRELDRVRHGFFTRAGGVSQGPYESLNCSMNSGDTPAALAENRARVAAAMGMPPERLLGLTQVHGAECVTVEQPWQPGAGPRADAMATATPGLALGIITADCAPVLLADRDRGVVAAVHAGWRGAAAGVLEATVQAMLQLGARRASIAASVGPCIGVASYEVGEDLHEAVLQAGFEAARFFLPGRRPGHLQFDLPGYCVARLLVSGIEAAGWIGCDTLPDSGRFFSHRRRTLAGGGPIGHQISVIVSGASA</sequence>
<dbReference type="GO" id="GO:0005507">
    <property type="term" value="F:copper ion binding"/>
    <property type="evidence" value="ECO:0007669"/>
    <property type="project" value="TreeGrafter"/>
</dbReference>
<proteinExistence type="inferred from homology"/>
<dbReference type="Proteomes" id="UP000305654">
    <property type="component" value="Unassembled WGS sequence"/>
</dbReference>
<dbReference type="InterPro" id="IPR003730">
    <property type="entry name" value="Cu_polyphenol_OxRdtase"/>
</dbReference>
<reference evidence="11 12" key="1">
    <citation type="submission" date="2019-05" db="EMBL/GenBank/DDBJ databases">
        <authorList>
            <person name="Pankratov T."/>
            <person name="Grouzdev D."/>
        </authorList>
    </citation>
    <scope>NUCLEOTIDE SEQUENCE [LARGE SCALE GENOMIC DNA]</scope>
    <source>
        <strain evidence="11 12">KEBCLARHB70R</strain>
    </source>
</reference>
<dbReference type="InterPro" id="IPR038371">
    <property type="entry name" value="Cu_polyphenol_OxRdtase_sf"/>
</dbReference>
<evidence type="ECO:0000256" key="3">
    <source>
        <dbReference type="ARBA" id="ARBA00022679"/>
    </source>
</evidence>
<dbReference type="InterPro" id="IPR011324">
    <property type="entry name" value="Cytotoxic_necrot_fac-like_cat"/>
</dbReference>
<evidence type="ECO:0000313" key="11">
    <source>
        <dbReference type="EMBL" id="TLU70810.1"/>
    </source>
</evidence>
<evidence type="ECO:0000256" key="5">
    <source>
        <dbReference type="ARBA" id="ARBA00022801"/>
    </source>
</evidence>
<dbReference type="OrthoDB" id="4279at2"/>
<dbReference type="PANTHER" id="PTHR30616:SF2">
    <property type="entry name" value="PURINE NUCLEOSIDE PHOSPHORYLASE LACC1"/>
    <property type="match status" value="1"/>
</dbReference>
<evidence type="ECO:0000256" key="1">
    <source>
        <dbReference type="ARBA" id="ARBA00000553"/>
    </source>
</evidence>
<dbReference type="SUPFAM" id="SSF64438">
    <property type="entry name" value="CNF1/YfiH-like putative cysteine hydrolases"/>
    <property type="match status" value="1"/>
</dbReference>
<dbReference type="GO" id="GO:0017061">
    <property type="term" value="F:S-methyl-5-thioadenosine phosphorylase activity"/>
    <property type="evidence" value="ECO:0007669"/>
    <property type="project" value="UniProtKB-EC"/>
</dbReference>
<comment type="similarity">
    <text evidence="2 10">Belongs to the purine nucleoside phosphorylase YfiH/LACC1 family.</text>
</comment>
<keyword evidence="3" id="KW-0808">Transferase</keyword>
<evidence type="ECO:0000256" key="4">
    <source>
        <dbReference type="ARBA" id="ARBA00022723"/>
    </source>
</evidence>
<dbReference type="RefSeq" id="WP_138327752.1">
    <property type="nucleotide sequence ID" value="NZ_VCDI01000010.1"/>
</dbReference>
<comment type="catalytic activity">
    <reaction evidence="1">
        <text>inosine + phosphate = alpha-D-ribose 1-phosphate + hypoxanthine</text>
        <dbReference type="Rhea" id="RHEA:27646"/>
        <dbReference type="ChEBI" id="CHEBI:17368"/>
        <dbReference type="ChEBI" id="CHEBI:17596"/>
        <dbReference type="ChEBI" id="CHEBI:43474"/>
        <dbReference type="ChEBI" id="CHEBI:57720"/>
        <dbReference type="EC" id="2.4.2.1"/>
    </reaction>
    <physiologicalReaction direction="left-to-right" evidence="1">
        <dbReference type="Rhea" id="RHEA:27647"/>
    </physiologicalReaction>
</comment>
<keyword evidence="6" id="KW-0862">Zinc</keyword>
<evidence type="ECO:0000256" key="2">
    <source>
        <dbReference type="ARBA" id="ARBA00007353"/>
    </source>
</evidence>
<keyword evidence="5" id="KW-0378">Hydrolase</keyword>
<evidence type="ECO:0000256" key="9">
    <source>
        <dbReference type="ARBA" id="ARBA00049893"/>
    </source>
</evidence>
<evidence type="ECO:0000256" key="6">
    <source>
        <dbReference type="ARBA" id="ARBA00022833"/>
    </source>
</evidence>
<keyword evidence="4" id="KW-0479">Metal-binding</keyword>
<comment type="catalytic activity">
    <reaction evidence="8">
        <text>adenosine + phosphate = alpha-D-ribose 1-phosphate + adenine</text>
        <dbReference type="Rhea" id="RHEA:27642"/>
        <dbReference type="ChEBI" id="CHEBI:16335"/>
        <dbReference type="ChEBI" id="CHEBI:16708"/>
        <dbReference type="ChEBI" id="CHEBI:43474"/>
        <dbReference type="ChEBI" id="CHEBI:57720"/>
        <dbReference type="EC" id="2.4.2.1"/>
    </reaction>
    <physiologicalReaction direction="left-to-right" evidence="8">
        <dbReference type="Rhea" id="RHEA:27643"/>
    </physiologicalReaction>
</comment>
<comment type="catalytic activity">
    <reaction evidence="7">
        <text>adenosine + H2O + H(+) = inosine + NH4(+)</text>
        <dbReference type="Rhea" id="RHEA:24408"/>
        <dbReference type="ChEBI" id="CHEBI:15377"/>
        <dbReference type="ChEBI" id="CHEBI:15378"/>
        <dbReference type="ChEBI" id="CHEBI:16335"/>
        <dbReference type="ChEBI" id="CHEBI:17596"/>
        <dbReference type="ChEBI" id="CHEBI:28938"/>
        <dbReference type="EC" id="3.5.4.4"/>
    </reaction>
    <physiologicalReaction direction="left-to-right" evidence="7">
        <dbReference type="Rhea" id="RHEA:24409"/>
    </physiologicalReaction>
</comment>
<accession>A0A5R9IZA8</accession>
<evidence type="ECO:0000313" key="12">
    <source>
        <dbReference type="Proteomes" id="UP000305654"/>
    </source>
</evidence>
<dbReference type="NCBIfam" id="TIGR00726">
    <property type="entry name" value="peptidoglycan editing factor PgeF"/>
    <property type="match status" value="1"/>
</dbReference>
<comment type="caution">
    <text evidence="11">The sequence shown here is derived from an EMBL/GenBank/DDBJ whole genome shotgun (WGS) entry which is preliminary data.</text>
</comment>
<organism evidence="11 12">
    <name type="scientific">Lichenicoccus roseus</name>
    <dbReference type="NCBI Taxonomy" id="2683649"/>
    <lineage>
        <taxon>Bacteria</taxon>
        <taxon>Pseudomonadati</taxon>
        <taxon>Pseudomonadota</taxon>
        <taxon>Alphaproteobacteria</taxon>
        <taxon>Acetobacterales</taxon>
        <taxon>Acetobacteraceae</taxon>
        <taxon>Lichenicoccus</taxon>
    </lineage>
</organism>
<dbReference type="AlphaFoldDB" id="A0A5R9IZA8"/>
<dbReference type="CDD" id="cd16833">
    <property type="entry name" value="YfiH"/>
    <property type="match status" value="1"/>
</dbReference>
<comment type="catalytic activity">
    <reaction evidence="9">
        <text>S-methyl-5'-thioadenosine + phosphate = 5-(methylsulfanyl)-alpha-D-ribose 1-phosphate + adenine</text>
        <dbReference type="Rhea" id="RHEA:11852"/>
        <dbReference type="ChEBI" id="CHEBI:16708"/>
        <dbReference type="ChEBI" id="CHEBI:17509"/>
        <dbReference type="ChEBI" id="CHEBI:43474"/>
        <dbReference type="ChEBI" id="CHEBI:58533"/>
        <dbReference type="EC" id="2.4.2.28"/>
    </reaction>
    <physiologicalReaction direction="left-to-right" evidence="9">
        <dbReference type="Rhea" id="RHEA:11853"/>
    </physiologicalReaction>
</comment>
<evidence type="ECO:0000256" key="7">
    <source>
        <dbReference type="ARBA" id="ARBA00047989"/>
    </source>
</evidence>
<protein>
    <recommendedName>
        <fullName evidence="10">Purine nucleoside phosphorylase</fullName>
    </recommendedName>
</protein>